<sequence length="355" mass="40053">MELLVRIQTLFNLKVSSLPIRYLGLPLSSKQLTVADCDPLLVLIKRKLDSWSNELLSLAGRLSLLSSVIAGIVGFWTSAFILPRRVIRKINILSSSFLWHGKTGIASGAKVAWNSLCFPKEEGGLGLKDISSWNNACLLKLIWLLFFRAGSIWVAWIRRRYLTQSSFWALNDRNPSFSWMFRKILKLRAKAIQFFSIKVGRGDSTFFWWDPWTPFGSLHAFLGAYGPSRLGIPLSATVSDVWNGSGWNLPPARTERQVLLHSYLLSIGCSDLADGPVWSLQGVPQRTFSLKAVWNEIRPTKPEVFWASLLWHKAGLARHQTITWLFLLNRSPTLDRMATWGYDTEGVCLLCGGAL</sequence>
<dbReference type="OrthoDB" id="1113337at2759"/>
<keyword evidence="1" id="KW-1133">Transmembrane helix</keyword>
<keyword evidence="5" id="KW-1185">Reference proteome</keyword>
<accession>A0A6D2I0B5</accession>
<dbReference type="EMBL" id="CACVBM020000543">
    <property type="protein sequence ID" value="CAA7020346.1"/>
    <property type="molecule type" value="Genomic_DNA"/>
</dbReference>
<gene>
    <name evidence="4" type="ORF">MERR_LOCUS17563</name>
    <name evidence="3" type="ORF">MERR_LOCUS7581</name>
</gene>
<dbReference type="PANTHER" id="PTHR33116:SF80">
    <property type="entry name" value="REVERSE TRANSCRIPTASE ZINC-BINDING DOMAIN-CONTAINING PROTEIN"/>
    <property type="match status" value="1"/>
</dbReference>
<evidence type="ECO:0000313" key="4">
    <source>
        <dbReference type="EMBL" id="CAA7030328.1"/>
    </source>
</evidence>
<dbReference type="Proteomes" id="UP000467841">
    <property type="component" value="Unassembled WGS sequence"/>
</dbReference>
<keyword evidence="1" id="KW-0812">Transmembrane</keyword>
<dbReference type="Pfam" id="PF13966">
    <property type="entry name" value="zf-RVT"/>
    <property type="match status" value="1"/>
</dbReference>
<feature type="transmembrane region" description="Helical" evidence="1">
    <location>
        <begin position="137"/>
        <end position="156"/>
    </location>
</feature>
<dbReference type="InterPro" id="IPR026960">
    <property type="entry name" value="RVT-Znf"/>
</dbReference>
<feature type="domain" description="Reverse transcriptase zinc-binding" evidence="2">
    <location>
        <begin position="288"/>
        <end position="352"/>
    </location>
</feature>
<dbReference type="AlphaFoldDB" id="A0A6D2I0B5"/>
<evidence type="ECO:0000256" key="1">
    <source>
        <dbReference type="SAM" id="Phobius"/>
    </source>
</evidence>
<evidence type="ECO:0000259" key="2">
    <source>
        <dbReference type="Pfam" id="PF13966"/>
    </source>
</evidence>
<evidence type="ECO:0000313" key="3">
    <source>
        <dbReference type="EMBL" id="CAA7020346.1"/>
    </source>
</evidence>
<dbReference type="EMBL" id="CACVBM020001094">
    <property type="protein sequence ID" value="CAA7030328.1"/>
    <property type="molecule type" value="Genomic_DNA"/>
</dbReference>
<dbReference type="PANTHER" id="PTHR33116">
    <property type="entry name" value="REVERSE TRANSCRIPTASE ZINC-BINDING DOMAIN-CONTAINING PROTEIN-RELATED-RELATED"/>
    <property type="match status" value="1"/>
</dbReference>
<organism evidence="3 5">
    <name type="scientific">Microthlaspi erraticum</name>
    <dbReference type="NCBI Taxonomy" id="1685480"/>
    <lineage>
        <taxon>Eukaryota</taxon>
        <taxon>Viridiplantae</taxon>
        <taxon>Streptophyta</taxon>
        <taxon>Embryophyta</taxon>
        <taxon>Tracheophyta</taxon>
        <taxon>Spermatophyta</taxon>
        <taxon>Magnoliopsida</taxon>
        <taxon>eudicotyledons</taxon>
        <taxon>Gunneridae</taxon>
        <taxon>Pentapetalae</taxon>
        <taxon>rosids</taxon>
        <taxon>malvids</taxon>
        <taxon>Brassicales</taxon>
        <taxon>Brassicaceae</taxon>
        <taxon>Coluteocarpeae</taxon>
        <taxon>Microthlaspi</taxon>
    </lineage>
</organism>
<name>A0A6D2I0B5_9BRAS</name>
<evidence type="ECO:0000313" key="5">
    <source>
        <dbReference type="Proteomes" id="UP000467841"/>
    </source>
</evidence>
<keyword evidence="1" id="KW-0472">Membrane</keyword>
<feature type="transmembrane region" description="Helical" evidence="1">
    <location>
        <begin position="58"/>
        <end position="82"/>
    </location>
</feature>
<protein>
    <recommendedName>
        <fullName evidence="2">Reverse transcriptase zinc-binding domain-containing protein</fullName>
    </recommendedName>
</protein>
<reference evidence="3 5" key="1">
    <citation type="submission" date="2020-01" db="EMBL/GenBank/DDBJ databases">
        <authorList>
            <person name="Mishra B."/>
        </authorList>
    </citation>
    <scope>NUCLEOTIDE SEQUENCE [LARGE SCALE GENOMIC DNA]</scope>
</reference>
<proteinExistence type="predicted"/>